<reference evidence="1" key="1">
    <citation type="journal article" date="2013" name="Int. J. Syst. Evol. Microbiol.">
        <title>Polycladomyces abyssicola gen. nov., sp. nov., a thermophilic filamentous bacterium isolated from hemipelagic sediment.</title>
        <authorList>
            <person name="Tsubouchi T."/>
            <person name="Shimane Y."/>
            <person name="Mori K."/>
            <person name="Usui K."/>
            <person name="Hiraki T."/>
            <person name="Tame A."/>
            <person name="Uematsu K."/>
            <person name="Maruyama T."/>
            <person name="Hatada Y."/>
        </authorList>
    </citation>
    <scope>NUCLEOTIDE SEQUENCE</scope>
    <source>
        <strain evidence="1">JIR-001</strain>
    </source>
</reference>
<reference evidence="1" key="2">
    <citation type="journal article" date="2021" name="Microbiol. Resour. Announc.">
        <title>Complete Genome Sequence of Polycladomyces abyssicola JIR-001T, Isolated from Hemipelagic Sediment in Deep Seawater.</title>
        <authorList>
            <person name="Tsubouchi T."/>
            <person name="Kaneko Y."/>
        </authorList>
    </citation>
    <scope>NUCLEOTIDE SEQUENCE</scope>
    <source>
        <strain evidence="1">JIR-001</strain>
    </source>
</reference>
<protein>
    <submittedName>
        <fullName evidence="1">Uncharacterized protein</fullName>
    </submittedName>
</protein>
<accession>A0A8D5UGL8</accession>
<organism evidence="1 2">
    <name type="scientific">Polycladomyces abyssicola</name>
    <dbReference type="NCBI Taxonomy" id="1125966"/>
    <lineage>
        <taxon>Bacteria</taxon>
        <taxon>Bacillati</taxon>
        <taxon>Bacillota</taxon>
        <taxon>Bacilli</taxon>
        <taxon>Bacillales</taxon>
        <taxon>Thermoactinomycetaceae</taxon>
        <taxon>Polycladomyces</taxon>
    </lineage>
</organism>
<gene>
    <name evidence="1" type="ORF">JIR001_13900</name>
</gene>
<dbReference type="KEGG" id="pabs:JIR001_13900"/>
<dbReference type="EMBL" id="AP024601">
    <property type="protein sequence ID" value="BCU81607.1"/>
    <property type="molecule type" value="Genomic_DNA"/>
</dbReference>
<proteinExistence type="predicted"/>
<name>A0A8D5UGL8_9BACL</name>
<evidence type="ECO:0000313" key="2">
    <source>
        <dbReference type="Proteomes" id="UP000677436"/>
    </source>
</evidence>
<dbReference type="AlphaFoldDB" id="A0A8D5UGL8"/>
<sequence>MRGYYRWRVSKRPVLFFIIKGKVWLCFEPKAGMTLGNVEKLLDTIKEADRGTLP</sequence>
<keyword evidence="2" id="KW-1185">Reference proteome</keyword>
<evidence type="ECO:0000313" key="1">
    <source>
        <dbReference type="EMBL" id="BCU81607.1"/>
    </source>
</evidence>
<dbReference type="Proteomes" id="UP000677436">
    <property type="component" value="Chromosome"/>
</dbReference>